<evidence type="ECO:0000313" key="2">
    <source>
        <dbReference type="EMBL" id="GFH06796.1"/>
    </source>
</evidence>
<feature type="region of interest" description="Disordered" evidence="1">
    <location>
        <begin position="175"/>
        <end position="198"/>
    </location>
</feature>
<evidence type="ECO:0000313" key="3">
    <source>
        <dbReference type="Proteomes" id="UP000485058"/>
    </source>
</evidence>
<reference evidence="2 3" key="1">
    <citation type="submission" date="2020-02" db="EMBL/GenBank/DDBJ databases">
        <title>Draft genome sequence of Haematococcus lacustris strain NIES-144.</title>
        <authorList>
            <person name="Morimoto D."/>
            <person name="Nakagawa S."/>
            <person name="Yoshida T."/>
            <person name="Sawayama S."/>
        </authorList>
    </citation>
    <scope>NUCLEOTIDE SEQUENCE [LARGE SCALE GENOMIC DNA]</scope>
    <source>
        <strain evidence="2 3">NIES-144</strain>
    </source>
</reference>
<sequence>MGNAPLGTWSLLVEVCNRVSVITLTSCATTGSYAAPRRTTKHATGQQRRHGDRHPSLGVSVAQVGRGRVCGQFSGGHHILWLVHHHLQGIQGAGEHLVAAAGCNRRQPQSLDIPVQWRCGVSRLCLCASAPGHCLVHHPILLQLQVCGTPKPRRVQALPASRVLVHRPACAQHRTAIPQLHPSDEQPAGRADAQRAPDLQHAPPGCCRGLWLHQRHPERPVWRAVVVVDRPA</sequence>
<evidence type="ECO:0000256" key="1">
    <source>
        <dbReference type="SAM" id="MobiDB-lite"/>
    </source>
</evidence>
<name>A0A699YIH7_HAELA</name>
<protein>
    <submittedName>
        <fullName evidence="2">Uncharacterized protein</fullName>
    </submittedName>
</protein>
<feature type="region of interest" description="Disordered" evidence="1">
    <location>
        <begin position="35"/>
        <end position="56"/>
    </location>
</feature>
<proteinExistence type="predicted"/>
<accession>A0A699YIH7</accession>
<comment type="caution">
    <text evidence="2">The sequence shown here is derived from an EMBL/GenBank/DDBJ whole genome shotgun (WGS) entry which is preliminary data.</text>
</comment>
<dbReference type="EMBL" id="BLLF01000057">
    <property type="protein sequence ID" value="GFH06796.1"/>
    <property type="molecule type" value="Genomic_DNA"/>
</dbReference>
<organism evidence="2 3">
    <name type="scientific">Haematococcus lacustris</name>
    <name type="common">Green alga</name>
    <name type="synonym">Haematococcus pluvialis</name>
    <dbReference type="NCBI Taxonomy" id="44745"/>
    <lineage>
        <taxon>Eukaryota</taxon>
        <taxon>Viridiplantae</taxon>
        <taxon>Chlorophyta</taxon>
        <taxon>core chlorophytes</taxon>
        <taxon>Chlorophyceae</taxon>
        <taxon>CS clade</taxon>
        <taxon>Chlamydomonadales</taxon>
        <taxon>Haematococcaceae</taxon>
        <taxon>Haematococcus</taxon>
    </lineage>
</organism>
<gene>
    <name evidence="2" type="ORF">HaLaN_01494</name>
</gene>
<dbReference type="AlphaFoldDB" id="A0A699YIH7"/>
<dbReference type="Proteomes" id="UP000485058">
    <property type="component" value="Unassembled WGS sequence"/>
</dbReference>
<keyword evidence="3" id="KW-1185">Reference proteome</keyword>